<feature type="compositionally biased region" description="Acidic residues" evidence="5">
    <location>
        <begin position="303"/>
        <end position="321"/>
    </location>
</feature>
<evidence type="ECO:0000256" key="5">
    <source>
        <dbReference type="SAM" id="MobiDB-lite"/>
    </source>
</evidence>
<dbReference type="PANTHER" id="PTHR13026">
    <property type="entry name" value="NNP-1 PROTEIN NOVEL NUCLEAR PROTEIN 1 NOP52"/>
    <property type="match status" value="1"/>
</dbReference>
<keyword evidence="3" id="KW-0698">rRNA processing</keyword>
<keyword evidence="4" id="KW-0539">Nucleus</keyword>
<comment type="similarity">
    <text evidence="2">Belongs to the RRP1 family.</text>
</comment>
<evidence type="ECO:0000256" key="2">
    <source>
        <dbReference type="ARBA" id="ARBA00006374"/>
    </source>
</evidence>
<sequence length="321" mass="35913">MSSRRIHDPTEHRHIQQIQHTPVPLHPHCTPDTPLHKLSKQPVDMAGTGTGTSTGAGAGAGAQTAQMPFIRNLASSDRKLRTQSLATLQSYLSTRPNLPLQDALKLWTGLYYALWMTDRPRPQQALASELAALLFELPKSSVAAFLQAFWQVLSKQWPGIDALRMDKFLLLVRRVFAAHVRYARERRWTGKEVRSILDILGRECFDVQDEQGVALGLRLHVLDLWVDEMEREKAVGDSVVDGAADVSRGQFVTAMGELVEQLRRSPVKSVRGRAQESYADERLPWGTKDEDDEDEPVNPGQDGDNDKDDDDDDDGWGGIED</sequence>
<dbReference type="GO" id="GO:0006364">
    <property type="term" value="P:rRNA processing"/>
    <property type="evidence" value="ECO:0007669"/>
    <property type="project" value="UniProtKB-KW"/>
</dbReference>
<proteinExistence type="inferred from homology"/>
<dbReference type="GO" id="GO:0005634">
    <property type="term" value="C:nucleus"/>
    <property type="evidence" value="ECO:0007669"/>
    <property type="project" value="UniProtKB-SubCell"/>
</dbReference>
<dbReference type="Proteomes" id="UP001251528">
    <property type="component" value="Unassembled WGS sequence"/>
</dbReference>
<feature type="compositionally biased region" description="Gly residues" evidence="5">
    <location>
        <begin position="48"/>
        <end position="60"/>
    </location>
</feature>
<feature type="region of interest" description="Disordered" evidence="5">
    <location>
        <begin position="1"/>
        <end position="60"/>
    </location>
</feature>
<keyword evidence="7" id="KW-1185">Reference proteome</keyword>
<dbReference type="EMBL" id="JASWJB010000035">
    <property type="protein sequence ID" value="KAK2608612.1"/>
    <property type="molecule type" value="Genomic_DNA"/>
</dbReference>
<evidence type="ECO:0000256" key="1">
    <source>
        <dbReference type="ARBA" id="ARBA00004123"/>
    </source>
</evidence>
<dbReference type="InterPro" id="IPR010301">
    <property type="entry name" value="RRP1"/>
</dbReference>
<comment type="subcellular location">
    <subcellularLocation>
        <location evidence="1">Nucleus</location>
    </subcellularLocation>
</comment>
<dbReference type="AlphaFoldDB" id="A0AAJ0FW51"/>
<feature type="region of interest" description="Disordered" evidence="5">
    <location>
        <begin position="270"/>
        <end position="321"/>
    </location>
</feature>
<evidence type="ECO:0000256" key="3">
    <source>
        <dbReference type="ARBA" id="ARBA00022552"/>
    </source>
</evidence>
<feature type="compositionally biased region" description="Basic and acidic residues" evidence="5">
    <location>
        <begin position="1"/>
        <end position="14"/>
    </location>
</feature>
<name>A0AAJ0FW51_9HYPO</name>
<accession>A0AAJ0FW51</accession>
<gene>
    <name evidence="6" type="ORF">QQS21_002838</name>
</gene>
<evidence type="ECO:0000256" key="4">
    <source>
        <dbReference type="ARBA" id="ARBA00023242"/>
    </source>
</evidence>
<dbReference type="PANTHER" id="PTHR13026:SF0">
    <property type="entry name" value="RIBOSOMAL RNA PROCESSING 1B"/>
    <property type="match status" value="1"/>
</dbReference>
<dbReference type="Pfam" id="PF05997">
    <property type="entry name" value="Nop52"/>
    <property type="match status" value="1"/>
</dbReference>
<dbReference type="GO" id="GO:0030688">
    <property type="term" value="C:preribosome, small subunit precursor"/>
    <property type="evidence" value="ECO:0007669"/>
    <property type="project" value="InterPro"/>
</dbReference>
<evidence type="ECO:0000313" key="6">
    <source>
        <dbReference type="EMBL" id="KAK2608612.1"/>
    </source>
</evidence>
<protein>
    <recommendedName>
        <fullName evidence="8">Nucleolar protein NOP52 variant</fullName>
    </recommendedName>
</protein>
<reference evidence="6" key="1">
    <citation type="submission" date="2023-06" db="EMBL/GenBank/DDBJ databases">
        <title>Conoideocrella luteorostrata (Hypocreales: Clavicipitaceae), a potential biocontrol fungus for elongate hemlock scale in United States Christmas tree production areas.</title>
        <authorList>
            <person name="Barrett H."/>
            <person name="Lovett B."/>
            <person name="Macias A.M."/>
            <person name="Stajich J.E."/>
            <person name="Kasson M.T."/>
        </authorList>
    </citation>
    <scope>NUCLEOTIDE SEQUENCE</scope>
    <source>
        <strain evidence="6">ARSEF 14590</strain>
    </source>
</reference>
<organism evidence="6 7">
    <name type="scientific">Conoideocrella luteorostrata</name>
    <dbReference type="NCBI Taxonomy" id="1105319"/>
    <lineage>
        <taxon>Eukaryota</taxon>
        <taxon>Fungi</taxon>
        <taxon>Dikarya</taxon>
        <taxon>Ascomycota</taxon>
        <taxon>Pezizomycotina</taxon>
        <taxon>Sordariomycetes</taxon>
        <taxon>Hypocreomycetidae</taxon>
        <taxon>Hypocreales</taxon>
        <taxon>Clavicipitaceae</taxon>
        <taxon>Conoideocrella</taxon>
    </lineage>
</organism>
<comment type="caution">
    <text evidence="6">The sequence shown here is derived from an EMBL/GenBank/DDBJ whole genome shotgun (WGS) entry which is preliminary data.</text>
</comment>
<evidence type="ECO:0008006" key="8">
    <source>
        <dbReference type="Google" id="ProtNLM"/>
    </source>
</evidence>
<evidence type="ECO:0000313" key="7">
    <source>
        <dbReference type="Proteomes" id="UP001251528"/>
    </source>
</evidence>